<dbReference type="PROSITE" id="PS00956">
    <property type="entry name" value="HYDROPHOBIN"/>
    <property type="match status" value="1"/>
</dbReference>
<dbReference type="AlphaFoldDB" id="A0A0F4YW16"/>
<feature type="signal peptide" evidence="5">
    <location>
        <begin position="1"/>
        <end position="16"/>
    </location>
</feature>
<protein>
    <recommendedName>
        <fullName evidence="5">Hydrophobin</fullName>
    </recommendedName>
</protein>
<dbReference type="STRING" id="1408163.A0A0F4YW16"/>
<reference evidence="6 7" key="1">
    <citation type="submission" date="2015-04" db="EMBL/GenBank/DDBJ databases">
        <authorList>
            <person name="Heijne W.H."/>
            <person name="Fedorova N.D."/>
            <person name="Nierman W.C."/>
            <person name="Vollebregt A.W."/>
            <person name="Zhao Z."/>
            <person name="Wu L."/>
            <person name="Kumar M."/>
            <person name="Stam H."/>
            <person name="van den Berg M.A."/>
            <person name="Pel H.J."/>
        </authorList>
    </citation>
    <scope>NUCLEOTIDE SEQUENCE [LARGE SCALE GENOMIC DNA]</scope>
    <source>
        <strain evidence="6 7">CBS 393.64</strain>
    </source>
</reference>
<comment type="caution">
    <text evidence="6">The sequence shown here is derived from an EMBL/GenBank/DDBJ whole genome shotgun (WGS) entry which is preliminary data.</text>
</comment>
<organism evidence="6 7">
    <name type="scientific">Rasamsonia emersonii (strain ATCC 16479 / CBS 393.64 / IMI 116815)</name>
    <dbReference type="NCBI Taxonomy" id="1408163"/>
    <lineage>
        <taxon>Eukaryota</taxon>
        <taxon>Fungi</taxon>
        <taxon>Dikarya</taxon>
        <taxon>Ascomycota</taxon>
        <taxon>Pezizomycotina</taxon>
        <taxon>Eurotiomycetes</taxon>
        <taxon>Eurotiomycetidae</taxon>
        <taxon>Eurotiales</taxon>
        <taxon>Trichocomaceae</taxon>
        <taxon>Rasamsonia</taxon>
    </lineage>
</organism>
<keyword evidence="7" id="KW-1185">Reference proteome</keyword>
<evidence type="ECO:0000256" key="1">
    <source>
        <dbReference type="ARBA" id="ARBA00010446"/>
    </source>
</evidence>
<keyword evidence="2 5" id="KW-0964">Secreted</keyword>
<gene>
    <name evidence="6" type="ORF">T310_4159</name>
</gene>
<comment type="subcellular location">
    <subcellularLocation>
        <location evidence="5">Secreted</location>
        <location evidence="5">Cell wall</location>
    </subcellularLocation>
</comment>
<dbReference type="GO" id="GO:0005199">
    <property type="term" value="F:structural constituent of cell wall"/>
    <property type="evidence" value="ECO:0007669"/>
    <property type="project" value="InterPro"/>
</dbReference>
<proteinExistence type="inferred from homology"/>
<keyword evidence="3 5" id="KW-0732">Signal</keyword>
<dbReference type="InterPro" id="IPR019778">
    <property type="entry name" value="Class_I_Hydrophobin_CS"/>
</dbReference>
<dbReference type="SMART" id="SM00075">
    <property type="entry name" value="HYDRO"/>
    <property type="match status" value="1"/>
</dbReference>
<comment type="similarity">
    <text evidence="1 5">Belongs to the fungal hydrophobin family.</text>
</comment>
<dbReference type="Proteomes" id="UP000053958">
    <property type="component" value="Unassembled WGS sequence"/>
</dbReference>
<dbReference type="GO" id="GO:0009277">
    <property type="term" value="C:fungal-type cell wall"/>
    <property type="evidence" value="ECO:0007669"/>
    <property type="project" value="InterPro"/>
</dbReference>
<name>A0A0F4YW16_RASE3</name>
<feature type="chain" id="PRO_5013986128" description="Hydrophobin" evidence="5">
    <location>
        <begin position="17"/>
        <end position="165"/>
    </location>
</feature>
<dbReference type="GeneID" id="25316507"/>
<evidence type="ECO:0000256" key="4">
    <source>
        <dbReference type="ARBA" id="ARBA00023157"/>
    </source>
</evidence>
<dbReference type="OrthoDB" id="4225815at2759"/>
<dbReference type="InterPro" id="IPR001338">
    <property type="entry name" value="Class_I_Hydrophobin"/>
</dbReference>
<accession>A0A0F4YW16</accession>
<dbReference type="Pfam" id="PF01185">
    <property type="entry name" value="Hydrophobin"/>
    <property type="match status" value="1"/>
</dbReference>
<evidence type="ECO:0000256" key="5">
    <source>
        <dbReference type="RuleBase" id="RU365009"/>
    </source>
</evidence>
<dbReference type="EMBL" id="LASV01000167">
    <property type="protein sequence ID" value="KKA21813.1"/>
    <property type="molecule type" value="Genomic_DNA"/>
</dbReference>
<evidence type="ECO:0000313" key="7">
    <source>
        <dbReference type="Proteomes" id="UP000053958"/>
    </source>
</evidence>
<evidence type="ECO:0000256" key="2">
    <source>
        <dbReference type="ARBA" id="ARBA00022525"/>
    </source>
</evidence>
<keyword evidence="5" id="KW-0134">Cell wall</keyword>
<dbReference type="RefSeq" id="XP_013328425.1">
    <property type="nucleotide sequence ID" value="XM_013472971.1"/>
</dbReference>
<sequence length="165" mass="16699">MKFTAAILALATSVVALPNVGPSGQGEAHGKEVSKPGAQQPFWPLQQDVSVEEAKALCGNQAQVACCNDVAYTSGDTTQVSSGPLAGALTDLLGGKNGARGLALFDKCSKLNVDPADDATVLIGVSDIVNQQCKQNIACCQNDSASADGDLIGVNIPCVALGSLL</sequence>
<keyword evidence="4 5" id="KW-1015">Disulfide bond</keyword>
<evidence type="ECO:0000256" key="3">
    <source>
        <dbReference type="ARBA" id="ARBA00022729"/>
    </source>
</evidence>
<evidence type="ECO:0000313" key="6">
    <source>
        <dbReference type="EMBL" id="KKA21813.1"/>
    </source>
</evidence>